<evidence type="ECO:0000256" key="6">
    <source>
        <dbReference type="ARBA" id="ARBA00023136"/>
    </source>
</evidence>
<dbReference type="Proteomes" id="UP000302218">
    <property type="component" value="Plasmid pNVE414"/>
</dbReference>
<evidence type="ECO:0000313" key="11">
    <source>
        <dbReference type="EMBL" id="QCS45019.1"/>
    </source>
</evidence>
<feature type="transmembrane region" description="Helical" evidence="9">
    <location>
        <begin position="888"/>
        <end position="906"/>
    </location>
</feature>
<feature type="coiled-coil region" evidence="7">
    <location>
        <begin position="130"/>
        <end position="178"/>
    </location>
</feature>
<comment type="subcellular location">
    <subcellularLocation>
        <location evidence="1">Cell membrane</location>
        <topology evidence="1">Multi-pass membrane protein</topology>
    </subcellularLocation>
</comment>
<proteinExistence type="inferred from homology"/>
<dbReference type="PANTHER" id="PTHR33406">
    <property type="entry name" value="MEMBRANE PROTEIN MJ1562-RELATED"/>
    <property type="match status" value="1"/>
</dbReference>
<keyword evidence="7" id="KW-0175">Coiled coil</keyword>
<feature type="transmembrane region" description="Helical" evidence="9">
    <location>
        <begin position="523"/>
        <end position="545"/>
    </location>
</feature>
<dbReference type="KEGG" id="nvr:FEJ81_22400"/>
<accession>A0A4P8WN33</accession>
<dbReference type="RefSeq" id="WP_138247407.1">
    <property type="nucleotide sequence ID" value="NZ_CP040332.1"/>
</dbReference>
<dbReference type="AlphaFoldDB" id="A0A4P8WN33"/>
<geneLocation type="plasmid" evidence="12">
    <name>pnve414</name>
</geneLocation>
<keyword evidence="5 9" id="KW-1133">Transmembrane helix</keyword>
<feature type="transmembrane region" description="Helical" evidence="9">
    <location>
        <begin position="487"/>
        <end position="511"/>
    </location>
</feature>
<keyword evidence="4 9" id="KW-0812">Transmembrane</keyword>
<feature type="transmembrane region" description="Helical" evidence="9">
    <location>
        <begin position="832"/>
        <end position="851"/>
    </location>
</feature>
<feature type="transmembrane region" description="Helical" evidence="9">
    <location>
        <begin position="18"/>
        <end position="36"/>
    </location>
</feature>
<dbReference type="SUPFAM" id="SSF82866">
    <property type="entry name" value="Multidrug efflux transporter AcrB transmembrane domain"/>
    <property type="match status" value="2"/>
</dbReference>
<feature type="compositionally biased region" description="Basic and acidic residues" evidence="8">
    <location>
        <begin position="1014"/>
        <end position="1023"/>
    </location>
</feature>
<feature type="domain" description="SSD" evidence="10">
    <location>
        <begin position="420"/>
        <end position="548"/>
    </location>
</feature>
<organism evidence="11 12">
    <name type="scientific">Natrinema versiforme</name>
    <dbReference type="NCBI Taxonomy" id="88724"/>
    <lineage>
        <taxon>Archaea</taxon>
        <taxon>Methanobacteriati</taxon>
        <taxon>Methanobacteriota</taxon>
        <taxon>Stenosarchaea group</taxon>
        <taxon>Halobacteria</taxon>
        <taxon>Halobacteriales</taxon>
        <taxon>Natrialbaceae</taxon>
        <taxon>Natrinema</taxon>
    </lineage>
</organism>
<keyword evidence="6 9" id="KW-0472">Membrane</keyword>
<feature type="transmembrane region" description="Helical" evidence="9">
    <location>
        <begin position="586"/>
        <end position="605"/>
    </location>
</feature>
<dbReference type="PROSITE" id="PS50156">
    <property type="entry name" value="SSD"/>
    <property type="match status" value="2"/>
</dbReference>
<evidence type="ECO:0000256" key="7">
    <source>
        <dbReference type="SAM" id="Coils"/>
    </source>
</evidence>
<evidence type="ECO:0000256" key="2">
    <source>
        <dbReference type="ARBA" id="ARBA00010157"/>
    </source>
</evidence>
<evidence type="ECO:0000256" key="8">
    <source>
        <dbReference type="SAM" id="MobiDB-lite"/>
    </source>
</evidence>
<evidence type="ECO:0000256" key="4">
    <source>
        <dbReference type="ARBA" id="ARBA00022692"/>
    </source>
</evidence>
<dbReference type="PANTHER" id="PTHR33406:SF6">
    <property type="entry name" value="MEMBRANE PROTEIN YDGH-RELATED"/>
    <property type="match status" value="1"/>
</dbReference>
<feature type="transmembrane region" description="Helical" evidence="9">
    <location>
        <begin position="936"/>
        <end position="956"/>
    </location>
</feature>
<feature type="transmembrane region" description="Helical" evidence="9">
    <location>
        <begin position="858"/>
        <end position="882"/>
    </location>
</feature>
<dbReference type="GeneID" id="40268086"/>
<keyword evidence="3" id="KW-1003">Cell membrane</keyword>
<dbReference type="EMBL" id="CP040332">
    <property type="protein sequence ID" value="QCS45019.1"/>
    <property type="molecule type" value="Genomic_DNA"/>
</dbReference>
<evidence type="ECO:0000313" key="12">
    <source>
        <dbReference type="Proteomes" id="UP000302218"/>
    </source>
</evidence>
<evidence type="ECO:0000256" key="1">
    <source>
        <dbReference type="ARBA" id="ARBA00004651"/>
    </source>
</evidence>
<comment type="similarity">
    <text evidence="2">Belongs to the resistance-nodulation-cell division (RND) (TC 2.A.6) family. MmpL subfamily.</text>
</comment>
<feature type="transmembrane region" description="Helical" evidence="9">
    <location>
        <begin position="446"/>
        <end position="466"/>
    </location>
</feature>
<sequence length="1023" mass="108462">MSWLDTVSETITDYSRPVIAVMLVLTLVVGAGAGMVDQSSNLDAFQSDSEEAQKLEYIEGNFSTGQENTSAAQVILRGENVLTQESMVENLRLQQSFRENGTIERTLVDEQPTVGVANLVAISSLTGEQQRELEATAAEFEELNATVQDERTAVERRSAELNATQQELRAALETLQEDPSASPRVQFEAVDENSSVDLGETQYATFNESTRLLRNAENESGIEAAYQRGTQGVLADEYEALDQRSTDLESQAERLAELGAQLEAQRAGLENASTATLQEQIDALESMNATEYERARSSVLSENSSGEMSGLSFMPTSYDPGSTSANATMLLVTHQTDGGGGQGGTVSDAVVDAQLAMQSIANEDVEGDGSAAIVFGGGIMGEEIENSMGDSIAIVGPLALLFVVVALLVAYRDLLDIFLGLVGIGAVLLWTFGFMGWAGIDFNQMFIAVPVLLIGLSIDYAIHIFMRHREQRQAGGAYGADDTRGSMRVALAGVGVALVLVTATTAIGFLSNLTSPIPPIQEFGIVSAVGIAAALLVFGVLIPALKVELDELLESRGIDRKKRAFGTGGGRFSQLLSIGSTAARRMPLAIILVAVLVSAGGAYGATQVDTSFNQEDFIAEDPPEWTSNLPGPMEPGDYSMKENLEFVNQNFAREDSQAQILVAGNVTDPETLQRLSEAEREAAESDVAITLSSGEADIQSPLGTMRQVAAENESFNATFTAADTDGDRVPDRNVEQVYDDLFATAPDEARSVIHRVDGGEGSDGSTVDDSSTGGDYEAVRMVVSTSGTASMSDVTSEMRAIADGIDGNGLEATATGQTITFDIVQGQLMDTVIESLLITLVAVFAFLMVAYRITKGSATLGAVTLLPVVFSVSWILGTMYLLEIPFNVMTGMITSLTVGLGVAYSIHMSERYSLELERTGSVWEAMSRTTTGTGGALLGSAATTVGGFGVLVFAILPPLQQFGIITGLTIVYAFLASVLVLPSLLVVWTKYLGPDVSFDAASAGSTATTASDGGRPEDRRTED</sequence>
<dbReference type="InterPro" id="IPR004869">
    <property type="entry name" value="MMPL_dom"/>
</dbReference>
<dbReference type="InterPro" id="IPR050545">
    <property type="entry name" value="Mycobact_MmpL"/>
</dbReference>
<protein>
    <submittedName>
        <fullName evidence="11">RND family transporter</fullName>
    </submittedName>
</protein>
<dbReference type="Pfam" id="PF03176">
    <property type="entry name" value="MMPL"/>
    <property type="match status" value="2"/>
</dbReference>
<evidence type="ECO:0000256" key="3">
    <source>
        <dbReference type="ARBA" id="ARBA00022475"/>
    </source>
</evidence>
<feature type="transmembrane region" description="Helical" evidence="9">
    <location>
        <begin position="962"/>
        <end position="988"/>
    </location>
</feature>
<reference evidence="12" key="1">
    <citation type="submission" date="2019-05" db="EMBL/GenBank/DDBJ databases">
        <title>Genome sequence and methylation pattern of the halophilic Archaeon Natrinema versiforme BOL5-4.</title>
        <authorList>
            <person name="DasSarma P."/>
            <person name="Anton B.P."/>
            <person name="DasSarma S.L."/>
            <person name="Martinez F.L."/>
            <person name="Guzman D."/>
            <person name="Roberts R.J."/>
            <person name="DasSarma S."/>
        </authorList>
    </citation>
    <scope>NUCLEOTIDE SEQUENCE [LARGE SCALE GENOMIC DNA]</scope>
    <source>
        <strain evidence="12">BOL5-4</strain>
        <plasmid evidence="12">pnve414</plasmid>
    </source>
</reference>
<evidence type="ECO:0000256" key="9">
    <source>
        <dbReference type="SAM" id="Phobius"/>
    </source>
</evidence>
<gene>
    <name evidence="11" type="ORF">FEJ81_22400</name>
</gene>
<feature type="region of interest" description="Disordered" evidence="8">
    <location>
        <begin position="1003"/>
        <end position="1023"/>
    </location>
</feature>
<feature type="transmembrane region" description="Helical" evidence="9">
    <location>
        <begin position="392"/>
        <end position="411"/>
    </location>
</feature>
<name>A0A4P8WN33_9EURY</name>
<dbReference type="Gene3D" id="1.20.1640.10">
    <property type="entry name" value="Multidrug efflux transporter AcrB transmembrane domain"/>
    <property type="match status" value="2"/>
</dbReference>
<feature type="coiled-coil region" evidence="7">
    <location>
        <begin position="238"/>
        <end position="272"/>
    </location>
</feature>
<keyword evidence="11" id="KW-0614">Plasmid</keyword>
<evidence type="ECO:0000259" key="10">
    <source>
        <dbReference type="PROSITE" id="PS50156"/>
    </source>
</evidence>
<dbReference type="GO" id="GO:0005886">
    <property type="term" value="C:plasma membrane"/>
    <property type="evidence" value="ECO:0007669"/>
    <property type="project" value="UniProtKB-SubCell"/>
</dbReference>
<feature type="compositionally biased region" description="Low complexity" evidence="8">
    <location>
        <begin position="1003"/>
        <end position="1013"/>
    </location>
</feature>
<feature type="domain" description="SSD" evidence="10">
    <location>
        <begin position="827"/>
        <end position="987"/>
    </location>
</feature>
<dbReference type="InterPro" id="IPR000731">
    <property type="entry name" value="SSD"/>
</dbReference>
<evidence type="ECO:0000256" key="5">
    <source>
        <dbReference type="ARBA" id="ARBA00022989"/>
    </source>
</evidence>
<dbReference type="OrthoDB" id="42357at2157"/>
<feature type="transmembrane region" description="Helical" evidence="9">
    <location>
        <begin position="418"/>
        <end position="440"/>
    </location>
</feature>